<dbReference type="InterPro" id="IPR007443">
    <property type="entry name" value="LpoA"/>
</dbReference>
<dbReference type="SUPFAM" id="SSF53822">
    <property type="entry name" value="Periplasmic binding protein-like I"/>
    <property type="match status" value="1"/>
</dbReference>
<organism evidence="2 3">
    <name type="scientific">Klebsiella pneumoniae IS43</name>
    <dbReference type="NCBI Taxonomy" id="1432552"/>
    <lineage>
        <taxon>Bacteria</taxon>
        <taxon>Pseudomonadati</taxon>
        <taxon>Pseudomonadota</taxon>
        <taxon>Gammaproteobacteria</taxon>
        <taxon>Enterobacterales</taxon>
        <taxon>Enterobacteriaceae</taxon>
        <taxon>Klebsiella/Raoultella group</taxon>
        <taxon>Klebsiella</taxon>
        <taxon>Klebsiella pneumoniae complex</taxon>
    </lineage>
</organism>
<dbReference type="Pfam" id="PF04348">
    <property type="entry name" value="LppC"/>
    <property type="match status" value="1"/>
</dbReference>
<proteinExistence type="predicted"/>
<dbReference type="GO" id="GO:0031241">
    <property type="term" value="C:periplasmic side of cell outer membrane"/>
    <property type="evidence" value="ECO:0007669"/>
    <property type="project" value="TreeGrafter"/>
</dbReference>
<dbReference type="Gene3D" id="3.40.50.2300">
    <property type="match status" value="1"/>
</dbReference>
<evidence type="ECO:0000313" key="3">
    <source>
        <dbReference type="Proteomes" id="UP000019183"/>
    </source>
</evidence>
<dbReference type="PANTHER" id="PTHR38038">
    <property type="entry name" value="PENICILLIN-BINDING PROTEIN ACTIVATOR LPOA"/>
    <property type="match status" value="1"/>
</dbReference>
<dbReference type="GO" id="GO:0030234">
    <property type="term" value="F:enzyme regulator activity"/>
    <property type="evidence" value="ECO:0007669"/>
    <property type="project" value="TreeGrafter"/>
</dbReference>
<keyword evidence="1" id="KW-0472">Membrane</keyword>
<comment type="caution">
    <text evidence="2">The sequence shown here is derived from an EMBL/GenBank/DDBJ whole genome shotgun (WGS) entry which is preliminary data.</text>
</comment>
<keyword evidence="3" id="KW-1185">Reference proteome</keyword>
<evidence type="ECO:0000313" key="2">
    <source>
        <dbReference type="EMBL" id="CDL12900.1"/>
    </source>
</evidence>
<dbReference type="InterPro" id="IPR028082">
    <property type="entry name" value="Peripla_BP_I"/>
</dbReference>
<dbReference type="eggNOG" id="COG3107">
    <property type="taxonomic scope" value="Bacteria"/>
</dbReference>
<keyword evidence="2" id="KW-0449">Lipoprotein</keyword>
<sequence>MNGGGGIALSGTPVSTLPSAQNSILGSADEMPVSSGGSVDAAYILATPEQIAYIKPMIAMRNGSQSNVTLYASSRSAQGTAGPDFRLEMEGLQYSEIPMLAGSNPSLMQQALSAVRNDYSLARLYAMGADAWSLANHFTQMSQTPGFELNGNTGDLTANQDCVINRKLSWLKYQQGKIVPAS</sequence>
<dbReference type="Proteomes" id="UP000019183">
    <property type="component" value="Unassembled WGS sequence"/>
</dbReference>
<reference evidence="2" key="1">
    <citation type="submission" date="2013-10" db="EMBL/GenBank/DDBJ databases">
        <title>Antibiotic resistance diversity of beta-lactamase producers in the General Hospital Vienna.</title>
        <authorList>
            <person name="Barisic I."/>
            <person name="Mitteregger D."/>
            <person name="Hirschl A.M."/>
            <person name="Noehammer C."/>
            <person name="Wiesinger-Mayr H."/>
        </authorList>
    </citation>
    <scope>NUCLEOTIDE SEQUENCE [LARGE SCALE GENOMIC DNA]</scope>
    <source>
        <strain evidence="2">IS43</strain>
    </source>
</reference>
<accession>W1DW07</accession>
<evidence type="ECO:0000256" key="1">
    <source>
        <dbReference type="ARBA" id="ARBA00023136"/>
    </source>
</evidence>
<dbReference type="AlphaFoldDB" id="W1DW07"/>
<dbReference type="EMBL" id="CBWK010000861">
    <property type="protein sequence ID" value="CDL12900.1"/>
    <property type="molecule type" value="Genomic_DNA"/>
</dbReference>
<dbReference type="PANTHER" id="PTHR38038:SF1">
    <property type="entry name" value="PENICILLIN-BINDING PROTEIN ACTIVATOR LPOA"/>
    <property type="match status" value="1"/>
</dbReference>
<protein>
    <submittedName>
        <fullName evidence="2">LppC putative lipoprotein</fullName>
    </submittedName>
</protein>
<name>W1DW07_KLEPN</name>
<dbReference type="GO" id="GO:0009252">
    <property type="term" value="P:peptidoglycan biosynthetic process"/>
    <property type="evidence" value="ECO:0007669"/>
    <property type="project" value="TreeGrafter"/>
</dbReference>